<feature type="region of interest" description="Disordered" evidence="1">
    <location>
        <begin position="1"/>
        <end position="34"/>
    </location>
</feature>
<accession>A0A5N4C2I9</accession>
<name>A0A5N4C2I9_CAMDR</name>
<comment type="caution">
    <text evidence="2">The sequence shown here is derived from an EMBL/GenBank/DDBJ whole genome shotgun (WGS) entry which is preliminary data.</text>
</comment>
<keyword evidence="3" id="KW-1185">Reference proteome</keyword>
<dbReference type="AlphaFoldDB" id="A0A5N4C2I9"/>
<sequence length="84" mass="9268">MSHLPDRELSRLRSITTPPPRAEASPAPCAPTRCKKTHVGPGRHGLLIVHVLLLLQADDVRDAHHLQREEALGLLLPDQLHAPE</sequence>
<protein>
    <submittedName>
        <fullName evidence="2">Uncharacterized protein</fullName>
    </submittedName>
</protein>
<dbReference type="Proteomes" id="UP000299084">
    <property type="component" value="Unassembled WGS sequence"/>
</dbReference>
<evidence type="ECO:0000313" key="3">
    <source>
        <dbReference type="Proteomes" id="UP000299084"/>
    </source>
</evidence>
<organism evidence="2 3">
    <name type="scientific">Camelus dromedarius</name>
    <name type="common">Dromedary</name>
    <name type="synonym">Arabian camel</name>
    <dbReference type="NCBI Taxonomy" id="9838"/>
    <lineage>
        <taxon>Eukaryota</taxon>
        <taxon>Metazoa</taxon>
        <taxon>Chordata</taxon>
        <taxon>Craniata</taxon>
        <taxon>Vertebrata</taxon>
        <taxon>Euteleostomi</taxon>
        <taxon>Mammalia</taxon>
        <taxon>Eutheria</taxon>
        <taxon>Laurasiatheria</taxon>
        <taxon>Artiodactyla</taxon>
        <taxon>Tylopoda</taxon>
        <taxon>Camelidae</taxon>
        <taxon>Camelus</taxon>
    </lineage>
</organism>
<evidence type="ECO:0000256" key="1">
    <source>
        <dbReference type="SAM" id="MobiDB-lite"/>
    </source>
</evidence>
<gene>
    <name evidence="2" type="ORF">Cadr_000003802</name>
</gene>
<feature type="compositionally biased region" description="Basic and acidic residues" evidence="1">
    <location>
        <begin position="1"/>
        <end position="11"/>
    </location>
</feature>
<feature type="non-terminal residue" evidence="2">
    <location>
        <position position="84"/>
    </location>
</feature>
<dbReference type="EMBL" id="JWIN03000037">
    <property type="protein sequence ID" value="KAB1253083.1"/>
    <property type="molecule type" value="Genomic_DNA"/>
</dbReference>
<proteinExistence type="predicted"/>
<evidence type="ECO:0000313" key="2">
    <source>
        <dbReference type="EMBL" id="KAB1253083.1"/>
    </source>
</evidence>
<reference evidence="2 3" key="1">
    <citation type="journal article" date="2019" name="Mol. Ecol. Resour.">
        <title>Improving Illumina assemblies with Hi-C and long reads: an example with the North African dromedary.</title>
        <authorList>
            <person name="Elbers J.P."/>
            <person name="Rogers M.F."/>
            <person name="Perelman P.L."/>
            <person name="Proskuryakova A.A."/>
            <person name="Serdyukova N.A."/>
            <person name="Johnson W.E."/>
            <person name="Horin P."/>
            <person name="Corander J."/>
            <person name="Murphy D."/>
            <person name="Burger P.A."/>
        </authorList>
    </citation>
    <scope>NUCLEOTIDE SEQUENCE [LARGE SCALE GENOMIC DNA]</scope>
    <source>
        <strain evidence="2">Drom800</strain>
        <tissue evidence="2">Blood</tissue>
    </source>
</reference>